<feature type="domain" description="ParB-like N-terminal" evidence="2">
    <location>
        <begin position="29"/>
        <end position="122"/>
    </location>
</feature>
<evidence type="ECO:0000313" key="4">
    <source>
        <dbReference type="Proteomes" id="UP000094869"/>
    </source>
</evidence>
<protein>
    <recommendedName>
        <fullName evidence="2">ParB-like N-terminal domain-containing protein</fullName>
    </recommendedName>
</protein>
<gene>
    <name evidence="3" type="ORF">BEI63_30495</name>
</gene>
<name>A0ABX3AAU9_9FIRM</name>
<dbReference type="InterPro" id="IPR003115">
    <property type="entry name" value="ParB_N"/>
</dbReference>
<dbReference type="SUPFAM" id="SSF110849">
    <property type="entry name" value="ParB/Sulfiredoxin"/>
    <property type="match status" value="1"/>
</dbReference>
<dbReference type="Proteomes" id="UP000094869">
    <property type="component" value="Unassembled WGS sequence"/>
</dbReference>
<feature type="region of interest" description="Disordered" evidence="1">
    <location>
        <begin position="206"/>
        <end position="291"/>
    </location>
</feature>
<evidence type="ECO:0000256" key="1">
    <source>
        <dbReference type="SAM" id="MobiDB-lite"/>
    </source>
</evidence>
<feature type="compositionally biased region" description="Basic and acidic residues" evidence="1">
    <location>
        <begin position="217"/>
        <end position="242"/>
    </location>
</feature>
<dbReference type="Gene3D" id="1.10.10.2830">
    <property type="match status" value="1"/>
</dbReference>
<dbReference type="Gene3D" id="3.90.1530.30">
    <property type="match status" value="1"/>
</dbReference>
<dbReference type="EMBL" id="MEHD01000054">
    <property type="protein sequence ID" value="ODR45073.1"/>
    <property type="molecule type" value="Genomic_DNA"/>
</dbReference>
<evidence type="ECO:0000259" key="2">
    <source>
        <dbReference type="SMART" id="SM00470"/>
    </source>
</evidence>
<dbReference type="InterPro" id="IPR050336">
    <property type="entry name" value="Chromosome_partition/occlusion"/>
</dbReference>
<dbReference type="Pfam" id="PF02195">
    <property type="entry name" value="ParB_N"/>
    <property type="match status" value="1"/>
</dbReference>
<dbReference type="InterPro" id="IPR036086">
    <property type="entry name" value="ParB/Sulfiredoxin_sf"/>
</dbReference>
<dbReference type="PANTHER" id="PTHR33375">
    <property type="entry name" value="CHROMOSOME-PARTITIONING PROTEIN PARB-RELATED"/>
    <property type="match status" value="1"/>
</dbReference>
<proteinExistence type="predicted"/>
<sequence>MAGFDITKILNKQTTAQTENAVTEDFEEIKLDYGKIVITGKNKYSMNDIEDLAAGIEMAGGLLDPLILGRVNGEYKLAGGHRRYAAVDLLVKDGKEEYREVPCKYKDMTETEFRLYMLIGNTFNRHYTDYDKMIEAEEWKEVLTQAKEEGSFLPEKGVRVRDYIAKIMKTSAAVVGDWNRINNNGTDALKEQFEAGTIGVTAAAAASSLSEEEQNDIAERAAAGEDIKGTEIKEMIERKKAAAAEPEEDTEPEEATGEQEEKAEEEHTKATLAQMQPSASDTDTTEEEKENARRLHALKMLEKYYIYLNEDDLRCLEAMLQDCKRRKMEYGALDCGSTI</sequence>
<dbReference type="RefSeq" id="WP_069408905.1">
    <property type="nucleotide sequence ID" value="NZ_MEHD01000054.1"/>
</dbReference>
<dbReference type="SMART" id="SM00470">
    <property type="entry name" value="ParB"/>
    <property type="match status" value="1"/>
</dbReference>
<feature type="compositionally biased region" description="Acidic residues" evidence="1">
    <location>
        <begin position="245"/>
        <end position="263"/>
    </location>
</feature>
<reference evidence="3 4" key="1">
    <citation type="submission" date="2016-08" db="EMBL/GenBank/DDBJ databases">
        <title>Characterization of Isolates of Eisenbergiella tayi Derived from Blood Cultures, Using Whole Genome Sequencing.</title>
        <authorList>
            <person name="Bernier A.-M."/>
            <person name="Burdz T."/>
            <person name="Wiebe D."/>
            <person name="Bernard K."/>
        </authorList>
    </citation>
    <scope>NUCLEOTIDE SEQUENCE [LARGE SCALE GENOMIC DNA]</scope>
    <source>
        <strain evidence="3 4">NML120146</strain>
    </source>
</reference>
<keyword evidence="4" id="KW-1185">Reference proteome</keyword>
<dbReference type="PANTHER" id="PTHR33375:SF1">
    <property type="entry name" value="CHROMOSOME-PARTITIONING PROTEIN PARB-RELATED"/>
    <property type="match status" value="1"/>
</dbReference>
<accession>A0ABX3AAU9</accession>
<organism evidence="3 4">
    <name type="scientific">Eisenbergiella tayi</name>
    <dbReference type="NCBI Taxonomy" id="1432052"/>
    <lineage>
        <taxon>Bacteria</taxon>
        <taxon>Bacillati</taxon>
        <taxon>Bacillota</taxon>
        <taxon>Clostridia</taxon>
        <taxon>Lachnospirales</taxon>
        <taxon>Lachnospiraceae</taxon>
        <taxon>Eisenbergiella</taxon>
    </lineage>
</organism>
<comment type="caution">
    <text evidence="3">The sequence shown here is derived from an EMBL/GenBank/DDBJ whole genome shotgun (WGS) entry which is preliminary data.</text>
</comment>
<evidence type="ECO:0000313" key="3">
    <source>
        <dbReference type="EMBL" id="ODR45073.1"/>
    </source>
</evidence>